<feature type="transmembrane region" description="Helical" evidence="1">
    <location>
        <begin position="185"/>
        <end position="205"/>
    </location>
</feature>
<keyword evidence="1" id="KW-0472">Membrane</keyword>
<dbReference type="Proteomes" id="UP000624703">
    <property type="component" value="Unassembled WGS sequence"/>
</dbReference>
<keyword evidence="1" id="KW-1133">Transmembrane helix</keyword>
<dbReference type="EMBL" id="JAENIM010000022">
    <property type="protein sequence ID" value="MBK1790511.1"/>
    <property type="molecule type" value="Genomic_DNA"/>
</dbReference>
<accession>A0A8J7SIK6</accession>
<feature type="transmembrane region" description="Helical" evidence="1">
    <location>
        <begin position="244"/>
        <end position="261"/>
    </location>
</feature>
<evidence type="ECO:0000313" key="2">
    <source>
        <dbReference type="EMBL" id="MBK1790511.1"/>
    </source>
</evidence>
<feature type="transmembrane region" description="Helical" evidence="1">
    <location>
        <begin position="27"/>
        <end position="50"/>
    </location>
</feature>
<sequence length="266" mass="28464">MIIIVGLSSYKGLPFVLQCLRELKRHFVFWCIAGCIGYGAFYTLQCYAITKAPGWMVATTWQFTIVASLFVLAGFGKKLHKQVWLGVIVVFIGIVLVNLASSQADSLGVALLAAVPVLIASFCYPFGNQLVWEAKVGRLGLPTLDPEVVRNPFAKVMLLAFGALPLWVVLYFFVDVGVPSSSQLLNVSVVALLSGVLGTGIFLYARNEAKTANELGLVDATQASAMIFALIGEILFLGAEVPPLASIVGIVIVIAGLFALLKVKPS</sequence>
<feature type="transmembrane region" description="Helical" evidence="1">
    <location>
        <begin position="83"/>
        <end position="101"/>
    </location>
</feature>
<evidence type="ECO:0000313" key="3">
    <source>
        <dbReference type="Proteomes" id="UP000624703"/>
    </source>
</evidence>
<feature type="transmembrane region" description="Helical" evidence="1">
    <location>
        <begin position="107"/>
        <end position="132"/>
    </location>
</feature>
<evidence type="ECO:0000256" key="1">
    <source>
        <dbReference type="SAM" id="Phobius"/>
    </source>
</evidence>
<comment type="caution">
    <text evidence="2">The sequence shown here is derived from an EMBL/GenBank/DDBJ whole genome shotgun (WGS) entry which is preliminary data.</text>
</comment>
<protein>
    <submittedName>
        <fullName evidence="2">Multidrug resistance efflux transporter family protein</fullName>
    </submittedName>
</protein>
<keyword evidence="3" id="KW-1185">Reference proteome</keyword>
<organism evidence="2 3">
    <name type="scientific">Persicirhabdus sediminis</name>
    <dbReference type="NCBI Taxonomy" id="454144"/>
    <lineage>
        <taxon>Bacteria</taxon>
        <taxon>Pseudomonadati</taxon>
        <taxon>Verrucomicrobiota</taxon>
        <taxon>Verrucomicrobiia</taxon>
        <taxon>Verrucomicrobiales</taxon>
        <taxon>Verrucomicrobiaceae</taxon>
        <taxon>Persicirhabdus</taxon>
    </lineage>
</organism>
<reference evidence="2" key="1">
    <citation type="submission" date="2021-01" db="EMBL/GenBank/DDBJ databases">
        <title>Modified the classification status of verrucomicrobia.</title>
        <authorList>
            <person name="Feng X."/>
        </authorList>
    </citation>
    <scope>NUCLEOTIDE SEQUENCE</scope>
    <source>
        <strain evidence="2">_KCTC 22039</strain>
    </source>
</reference>
<feature type="transmembrane region" description="Helical" evidence="1">
    <location>
        <begin position="56"/>
        <end position="76"/>
    </location>
</feature>
<dbReference type="InterPro" id="IPR032713">
    <property type="entry name" value="EmrE"/>
</dbReference>
<dbReference type="SUPFAM" id="SSF103481">
    <property type="entry name" value="Multidrug resistance efflux transporter EmrE"/>
    <property type="match status" value="1"/>
</dbReference>
<gene>
    <name evidence="2" type="ORF">JIN82_04990</name>
</gene>
<dbReference type="Gene3D" id="1.10.3730.20">
    <property type="match status" value="1"/>
</dbReference>
<feature type="transmembrane region" description="Helical" evidence="1">
    <location>
        <begin position="153"/>
        <end position="173"/>
    </location>
</feature>
<proteinExistence type="predicted"/>
<dbReference type="AlphaFoldDB" id="A0A8J7SIK6"/>
<dbReference type="Pfam" id="PF13536">
    <property type="entry name" value="EmrE"/>
    <property type="match status" value="1"/>
</dbReference>
<name>A0A8J7SIK6_9BACT</name>
<feature type="transmembrane region" description="Helical" evidence="1">
    <location>
        <begin position="217"/>
        <end position="238"/>
    </location>
</feature>
<dbReference type="InterPro" id="IPR037185">
    <property type="entry name" value="EmrE-like"/>
</dbReference>
<keyword evidence="1" id="KW-0812">Transmembrane</keyword>